<dbReference type="PANTHER" id="PTHR42788">
    <property type="entry name" value="TAURINE IMPORT ATP-BINDING PROTEIN-RELATED"/>
    <property type="match status" value="1"/>
</dbReference>
<sequence>MSDNSHVVITNLSKAYKGRSGTILSLTGISLKVDRHEYVSIVGASGCGKSTLLRIISGLDTDFKGAVTIAGKRIAGAGLGRGIVFQEHRLLPWLTVWENVEFALQKGTAEEHAELIANHLKLVGLAGFEKAYPGQLSGGMAQRVAIARALVNRPEILLLDEPFGALDALTRLKLQQQVLDIWKKEKTTMIMVTHDIEEAVYMGDRVIVMSERPGTIKKEFIIDLPRPRNRSNTEFQLLRQAIYREFHKDCV</sequence>
<dbReference type="PROSITE" id="PS50893">
    <property type="entry name" value="ABC_TRANSPORTER_2"/>
    <property type="match status" value="1"/>
</dbReference>
<dbReference type="InterPro" id="IPR003593">
    <property type="entry name" value="AAA+_ATPase"/>
</dbReference>
<dbReference type="PROSITE" id="PS00211">
    <property type="entry name" value="ABC_TRANSPORTER_1"/>
    <property type="match status" value="1"/>
</dbReference>
<dbReference type="AlphaFoldDB" id="A0A1W1YP99"/>
<keyword evidence="6" id="KW-1185">Reference proteome</keyword>
<dbReference type="GO" id="GO:0005524">
    <property type="term" value="F:ATP binding"/>
    <property type="evidence" value="ECO:0007669"/>
    <property type="project" value="UniProtKB-KW"/>
</dbReference>
<protein>
    <submittedName>
        <fullName evidence="5">Sulfonate transport system ATP-binding protein</fullName>
    </submittedName>
</protein>
<organism evidence="5 6">
    <name type="scientific">Sporomusa malonica</name>
    <dbReference type="NCBI Taxonomy" id="112901"/>
    <lineage>
        <taxon>Bacteria</taxon>
        <taxon>Bacillati</taxon>
        <taxon>Bacillota</taxon>
        <taxon>Negativicutes</taxon>
        <taxon>Selenomonadales</taxon>
        <taxon>Sporomusaceae</taxon>
        <taxon>Sporomusa</taxon>
    </lineage>
</organism>
<evidence type="ECO:0000313" key="6">
    <source>
        <dbReference type="Proteomes" id="UP000192738"/>
    </source>
</evidence>
<keyword evidence="2" id="KW-0547">Nucleotide-binding</keyword>
<dbReference type="InterPro" id="IPR027417">
    <property type="entry name" value="P-loop_NTPase"/>
</dbReference>
<name>A0A1W1YP99_9FIRM</name>
<dbReference type="RefSeq" id="WP_084573941.1">
    <property type="nucleotide sequence ID" value="NZ_CP155572.1"/>
</dbReference>
<dbReference type="InterPro" id="IPR017871">
    <property type="entry name" value="ABC_transporter-like_CS"/>
</dbReference>
<reference evidence="5 6" key="1">
    <citation type="submission" date="2017-04" db="EMBL/GenBank/DDBJ databases">
        <authorList>
            <person name="Afonso C.L."/>
            <person name="Miller P.J."/>
            <person name="Scott M.A."/>
            <person name="Spackman E."/>
            <person name="Goraichik I."/>
            <person name="Dimitrov K.M."/>
            <person name="Suarez D.L."/>
            <person name="Swayne D.E."/>
        </authorList>
    </citation>
    <scope>NUCLEOTIDE SEQUENCE [LARGE SCALE GENOMIC DNA]</scope>
    <source>
        <strain evidence="5 6">DSM 5090</strain>
    </source>
</reference>
<proteinExistence type="predicted"/>
<dbReference type="OrthoDB" id="9802264at2"/>
<dbReference type="InterPro" id="IPR003439">
    <property type="entry name" value="ABC_transporter-like_ATP-bd"/>
</dbReference>
<dbReference type="Gene3D" id="3.40.50.300">
    <property type="entry name" value="P-loop containing nucleotide triphosphate hydrolases"/>
    <property type="match status" value="1"/>
</dbReference>
<dbReference type="GO" id="GO:0016887">
    <property type="term" value="F:ATP hydrolysis activity"/>
    <property type="evidence" value="ECO:0007669"/>
    <property type="project" value="InterPro"/>
</dbReference>
<dbReference type="CDD" id="cd03293">
    <property type="entry name" value="ABC_NrtD_SsuB_transporters"/>
    <property type="match status" value="1"/>
</dbReference>
<dbReference type="PANTHER" id="PTHR42788:SF13">
    <property type="entry name" value="ALIPHATIC SULFONATES IMPORT ATP-BINDING PROTEIN SSUB"/>
    <property type="match status" value="1"/>
</dbReference>
<gene>
    <name evidence="5" type="ORF">SAMN04488500_10217</name>
</gene>
<evidence type="ECO:0000313" key="5">
    <source>
        <dbReference type="EMBL" id="SMC37568.1"/>
    </source>
</evidence>
<keyword evidence="1" id="KW-0813">Transport</keyword>
<evidence type="ECO:0000256" key="1">
    <source>
        <dbReference type="ARBA" id="ARBA00022448"/>
    </source>
</evidence>
<evidence type="ECO:0000256" key="3">
    <source>
        <dbReference type="ARBA" id="ARBA00022840"/>
    </source>
</evidence>
<dbReference type="Proteomes" id="UP000192738">
    <property type="component" value="Unassembled WGS sequence"/>
</dbReference>
<keyword evidence="3 5" id="KW-0067">ATP-binding</keyword>
<dbReference type="SUPFAM" id="SSF52540">
    <property type="entry name" value="P-loop containing nucleoside triphosphate hydrolases"/>
    <property type="match status" value="1"/>
</dbReference>
<dbReference type="Pfam" id="PF00005">
    <property type="entry name" value="ABC_tran"/>
    <property type="match status" value="1"/>
</dbReference>
<feature type="domain" description="ABC transporter" evidence="4">
    <location>
        <begin position="7"/>
        <end position="236"/>
    </location>
</feature>
<accession>A0A1W1YP99</accession>
<evidence type="ECO:0000259" key="4">
    <source>
        <dbReference type="PROSITE" id="PS50893"/>
    </source>
</evidence>
<dbReference type="EMBL" id="FWXI01000002">
    <property type="protein sequence ID" value="SMC37568.1"/>
    <property type="molecule type" value="Genomic_DNA"/>
</dbReference>
<dbReference type="SMART" id="SM00382">
    <property type="entry name" value="AAA"/>
    <property type="match status" value="1"/>
</dbReference>
<evidence type="ECO:0000256" key="2">
    <source>
        <dbReference type="ARBA" id="ARBA00022741"/>
    </source>
</evidence>
<dbReference type="STRING" id="112901.SAMN04488500_10217"/>
<dbReference type="InterPro" id="IPR050166">
    <property type="entry name" value="ABC_transporter_ATP-bind"/>
</dbReference>